<dbReference type="AlphaFoldDB" id="A0A5K7S557"/>
<feature type="transmembrane region" description="Helical" evidence="5">
    <location>
        <begin position="87"/>
        <end position="105"/>
    </location>
</feature>
<dbReference type="SUPFAM" id="SSF103473">
    <property type="entry name" value="MFS general substrate transporter"/>
    <property type="match status" value="1"/>
</dbReference>
<evidence type="ECO:0000256" key="5">
    <source>
        <dbReference type="SAM" id="Phobius"/>
    </source>
</evidence>
<evidence type="ECO:0000259" key="6">
    <source>
        <dbReference type="PROSITE" id="PS50850"/>
    </source>
</evidence>
<dbReference type="PANTHER" id="PTHR23514">
    <property type="entry name" value="BYPASS OF STOP CODON PROTEIN 6"/>
    <property type="match status" value="1"/>
</dbReference>
<feature type="transmembrane region" description="Helical" evidence="5">
    <location>
        <begin position="173"/>
        <end position="196"/>
    </location>
</feature>
<dbReference type="RefSeq" id="WP_318349692.1">
    <property type="nucleotide sequence ID" value="NZ_AP018694.1"/>
</dbReference>
<feature type="transmembrane region" description="Helical" evidence="5">
    <location>
        <begin position="343"/>
        <end position="364"/>
    </location>
</feature>
<protein>
    <submittedName>
        <fullName evidence="7">Membrane protein mosC</fullName>
    </submittedName>
</protein>
<dbReference type="GO" id="GO:0016020">
    <property type="term" value="C:membrane"/>
    <property type="evidence" value="ECO:0007669"/>
    <property type="project" value="UniProtKB-SubCell"/>
</dbReference>
<keyword evidence="2 5" id="KW-0812">Transmembrane</keyword>
<evidence type="ECO:0000256" key="4">
    <source>
        <dbReference type="ARBA" id="ARBA00023136"/>
    </source>
</evidence>
<dbReference type="Gene3D" id="1.20.1250.20">
    <property type="entry name" value="MFS general substrate transporter like domains"/>
    <property type="match status" value="1"/>
</dbReference>
<dbReference type="GO" id="GO:0022857">
    <property type="term" value="F:transmembrane transporter activity"/>
    <property type="evidence" value="ECO:0007669"/>
    <property type="project" value="InterPro"/>
</dbReference>
<dbReference type="InterPro" id="IPR051788">
    <property type="entry name" value="MFS_Transporter"/>
</dbReference>
<dbReference type="Pfam" id="PF07690">
    <property type="entry name" value="MFS_1"/>
    <property type="match status" value="1"/>
</dbReference>
<organism evidence="7 8">
    <name type="scientific">Aquipluma nitroreducens</name>
    <dbReference type="NCBI Taxonomy" id="2010828"/>
    <lineage>
        <taxon>Bacteria</taxon>
        <taxon>Pseudomonadati</taxon>
        <taxon>Bacteroidota</taxon>
        <taxon>Bacteroidia</taxon>
        <taxon>Marinilabiliales</taxon>
        <taxon>Prolixibacteraceae</taxon>
        <taxon>Aquipluma</taxon>
    </lineage>
</organism>
<sequence length="397" mass="43128">MPDHALNVATHVNPIPDRRRVRFAVALVYFSMGLCFSSWASRIPDIKTALHLNDALFGTILFALPVGQFLMMPFSGKLVTRFGSHKVLLFALPAYTICLTNVGLVHVGWQLAIALFLFGLSGNLCNISINTQGVAAERLYDRPIMASFHGGWSLAGFTGALIGLAMVNLKVPVYWHFVIIVLIVWTIVWINYPFLVRTNPATLSDEPKRKFFNKPDSILLQLGIIGFCSMASEGAMFDWSGIYFKDVVNAPASLVVLGYTSFMIMMATGRFVADYLISKIGRKRLLQICGVMISTGLFTAVFFPYLVPSTLAFMLVGLGVSSIVPTVYSAAGRHSKVSPGIALATVSSVSFLGFLMGPPLIGYISAAAGLRYSFAVIGVFGIGITLMVSRVKALNND</sequence>
<feature type="transmembrane region" description="Helical" evidence="5">
    <location>
        <begin position="285"/>
        <end position="305"/>
    </location>
</feature>
<evidence type="ECO:0000256" key="1">
    <source>
        <dbReference type="ARBA" id="ARBA00004141"/>
    </source>
</evidence>
<dbReference type="InterPro" id="IPR011701">
    <property type="entry name" value="MFS"/>
</dbReference>
<keyword evidence="3 5" id="KW-1133">Transmembrane helix</keyword>
<dbReference type="EMBL" id="AP018694">
    <property type="protein sequence ID" value="BBE16637.1"/>
    <property type="molecule type" value="Genomic_DNA"/>
</dbReference>
<feature type="transmembrane region" description="Helical" evidence="5">
    <location>
        <begin position="111"/>
        <end position="129"/>
    </location>
</feature>
<evidence type="ECO:0000256" key="3">
    <source>
        <dbReference type="ARBA" id="ARBA00022989"/>
    </source>
</evidence>
<feature type="transmembrane region" description="Helical" evidence="5">
    <location>
        <begin position="252"/>
        <end position="273"/>
    </location>
</feature>
<dbReference type="CDD" id="cd17393">
    <property type="entry name" value="MFS_MosC_like"/>
    <property type="match status" value="1"/>
</dbReference>
<feature type="transmembrane region" description="Helical" evidence="5">
    <location>
        <begin position="21"/>
        <end position="40"/>
    </location>
</feature>
<dbReference type="Proteomes" id="UP001193389">
    <property type="component" value="Chromosome"/>
</dbReference>
<dbReference type="PANTHER" id="PTHR23514:SF13">
    <property type="entry name" value="INNER MEMBRANE PROTEIN YBJJ"/>
    <property type="match status" value="1"/>
</dbReference>
<evidence type="ECO:0000313" key="7">
    <source>
        <dbReference type="EMBL" id="BBE16637.1"/>
    </source>
</evidence>
<evidence type="ECO:0000313" key="8">
    <source>
        <dbReference type="Proteomes" id="UP001193389"/>
    </source>
</evidence>
<keyword evidence="8" id="KW-1185">Reference proteome</keyword>
<dbReference type="KEGG" id="anf:AQPE_0777"/>
<proteinExistence type="predicted"/>
<feature type="transmembrane region" description="Helical" evidence="5">
    <location>
        <begin position="370"/>
        <end position="388"/>
    </location>
</feature>
<evidence type="ECO:0000256" key="2">
    <source>
        <dbReference type="ARBA" id="ARBA00022692"/>
    </source>
</evidence>
<accession>A0A5K7S557</accession>
<comment type="subcellular location">
    <subcellularLocation>
        <location evidence="1">Membrane</location>
        <topology evidence="1">Multi-pass membrane protein</topology>
    </subcellularLocation>
</comment>
<dbReference type="InterPro" id="IPR036259">
    <property type="entry name" value="MFS_trans_sf"/>
</dbReference>
<dbReference type="InterPro" id="IPR020846">
    <property type="entry name" value="MFS_dom"/>
</dbReference>
<gene>
    <name evidence="7" type="ORF">AQPE_0777</name>
</gene>
<feature type="transmembrane region" description="Helical" evidence="5">
    <location>
        <begin position="150"/>
        <end position="167"/>
    </location>
</feature>
<feature type="transmembrane region" description="Helical" evidence="5">
    <location>
        <begin position="217"/>
        <end position="237"/>
    </location>
</feature>
<feature type="domain" description="Major facilitator superfamily (MFS) profile" evidence="6">
    <location>
        <begin position="21"/>
        <end position="393"/>
    </location>
</feature>
<dbReference type="PROSITE" id="PS50850">
    <property type="entry name" value="MFS"/>
    <property type="match status" value="1"/>
</dbReference>
<keyword evidence="4 5" id="KW-0472">Membrane</keyword>
<reference evidence="7" key="1">
    <citation type="journal article" date="2020" name="Int. J. Syst. Evol. Microbiol.">
        <title>Aquipluma nitroreducens gen. nov. sp. nov., a novel facultatively anaerobic bacterium isolated from a freshwater lake.</title>
        <authorList>
            <person name="Watanabe M."/>
            <person name="Kojima H."/>
            <person name="Fukui M."/>
        </authorList>
    </citation>
    <scope>NUCLEOTIDE SEQUENCE</scope>
    <source>
        <strain evidence="7">MeG22</strain>
    </source>
</reference>
<name>A0A5K7S557_9BACT</name>
<feature type="transmembrane region" description="Helical" evidence="5">
    <location>
        <begin position="311"/>
        <end position="331"/>
    </location>
</feature>
<feature type="transmembrane region" description="Helical" evidence="5">
    <location>
        <begin position="55"/>
        <end position="75"/>
    </location>
</feature>